<dbReference type="KEGG" id="moy:CVS54_00642"/>
<organism evidence="1 2">
    <name type="scientific">Microbacterium oxydans</name>
    <dbReference type="NCBI Taxonomy" id="82380"/>
    <lineage>
        <taxon>Bacteria</taxon>
        <taxon>Bacillati</taxon>
        <taxon>Actinomycetota</taxon>
        <taxon>Actinomycetes</taxon>
        <taxon>Micrococcales</taxon>
        <taxon>Microbacteriaceae</taxon>
        <taxon>Microbacterium</taxon>
    </lineage>
</organism>
<evidence type="ECO:0000313" key="1">
    <source>
        <dbReference type="EMBL" id="AZS39340.1"/>
    </source>
</evidence>
<dbReference type="RefSeq" id="WP_046746666.1">
    <property type="nucleotide sequence ID" value="NZ_CP031422.1"/>
</dbReference>
<gene>
    <name evidence="1" type="ORF">CVS54_00642</name>
</gene>
<protein>
    <submittedName>
        <fullName evidence="1">Uncharacterized protein</fullName>
    </submittedName>
</protein>
<sequence length="297" mass="32515">MVARAELVGIEQQLMAQYPALADRHTAAARAGAERIRDLIERRDAVGDADAEAFAQHLGSIQRSAVAGYAASVRGIVQADDVARWISVRDALKLSAYDALLGEVDAPGAASLLDALEAVPEAGATVGELATLDQMLAAIDDKCTCGYARTGVLPKQTCYVCAEAITAAWMAEEDRILPRVPELHRELDELFDVLVDRLAQLELTRDGDTWALFEHERRKAQRQLARLNRSARKEIFDGMLTTWRELAAAASHDHRPIARSLAKGWKRSGLGTARLSTLTLQGNPEVKARMKKIAQQR</sequence>
<reference evidence="1 2" key="1">
    <citation type="submission" date="2018-08" db="EMBL/GenBank/DDBJ databases">
        <title>Microbacterium oxydans strain HG3.</title>
        <authorList>
            <person name="ORTET P."/>
        </authorList>
    </citation>
    <scope>NUCLEOTIDE SEQUENCE [LARGE SCALE GENOMIC DNA]</scope>
    <source>
        <strain evidence="1 2">HG3</strain>
    </source>
</reference>
<name>A0A3S9WH13_9MICO</name>
<dbReference type="EMBL" id="CP031422">
    <property type="protein sequence ID" value="AZS39340.1"/>
    <property type="molecule type" value="Genomic_DNA"/>
</dbReference>
<accession>A0A3S9WH13</accession>
<evidence type="ECO:0000313" key="2">
    <source>
        <dbReference type="Proteomes" id="UP000274841"/>
    </source>
</evidence>
<dbReference type="AlphaFoldDB" id="A0A3S9WH13"/>
<dbReference type="Proteomes" id="UP000274841">
    <property type="component" value="Chromosome"/>
</dbReference>
<proteinExistence type="predicted"/>